<dbReference type="GO" id="GO:0003824">
    <property type="term" value="F:catalytic activity"/>
    <property type="evidence" value="ECO:0007669"/>
    <property type="project" value="InterPro"/>
</dbReference>
<dbReference type="InterPro" id="IPR006094">
    <property type="entry name" value="Oxid_FAD_bind_N"/>
</dbReference>
<feature type="compositionally biased region" description="Basic and acidic residues" evidence="3">
    <location>
        <begin position="308"/>
        <end position="326"/>
    </location>
</feature>
<keyword evidence="6" id="KW-1185">Reference proteome</keyword>
<evidence type="ECO:0000313" key="6">
    <source>
        <dbReference type="Proteomes" id="UP000315677"/>
    </source>
</evidence>
<dbReference type="InterPro" id="IPR036318">
    <property type="entry name" value="FAD-bd_PCMH-like_sf"/>
</dbReference>
<gene>
    <name evidence="5" type="ORF">FB558_1372</name>
</gene>
<dbReference type="SUPFAM" id="SSF56176">
    <property type="entry name" value="FAD-binding/transporter-associated domain-like"/>
    <property type="match status" value="1"/>
</dbReference>
<dbReference type="InterPro" id="IPR016166">
    <property type="entry name" value="FAD-bd_PCMH"/>
</dbReference>
<dbReference type="EMBL" id="VFPA01000001">
    <property type="protein sequence ID" value="TQM14606.1"/>
    <property type="molecule type" value="Genomic_DNA"/>
</dbReference>
<organism evidence="5 6">
    <name type="scientific">Pseudonocardia kunmingensis</name>
    <dbReference type="NCBI Taxonomy" id="630975"/>
    <lineage>
        <taxon>Bacteria</taxon>
        <taxon>Bacillati</taxon>
        <taxon>Actinomycetota</taxon>
        <taxon>Actinomycetes</taxon>
        <taxon>Pseudonocardiales</taxon>
        <taxon>Pseudonocardiaceae</taxon>
        <taxon>Pseudonocardia</taxon>
    </lineage>
</organism>
<dbReference type="Proteomes" id="UP000315677">
    <property type="component" value="Unassembled WGS sequence"/>
</dbReference>
<keyword evidence="2" id="KW-0274">FAD</keyword>
<evidence type="ECO:0000259" key="4">
    <source>
        <dbReference type="PROSITE" id="PS51387"/>
    </source>
</evidence>
<name>A0A543DZ64_9PSEU</name>
<feature type="compositionally biased region" description="Basic and acidic residues" evidence="3">
    <location>
        <begin position="244"/>
        <end position="270"/>
    </location>
</feature>
<dbReference type="PANTHER" id="PTHR11748:SF103">
    <property type="entry name" value="GLYCOLATE OXIDASE SUBUNIT GLCE"/>
    <property type="match status" value="1"/>
</dbReference>
<comment type="caution">
    <text evidence="5">The sequence shown here is derived from an EMBL/GenBank/DDBJ whole genome shotgun (WGS) entry which is preliminary data.</text>
</comment>
<dbReference type="SUPFAM" id="SSF55103">
    <property type="entry name" value="FAD-linked oxidases, C-terminal domain"/>
    <property type="match status" value="1"/>
</dbReference>
<evidence type="ECO:0000256" key="3">
    <source>
        <dbReference type="SAM" id="MobiDB-lite"/>
    </source>
</evidence>
<accession>A0A543DZ64</accession>
<feature type="domain" description="FAD-binding PCMH-type" evidence="4">
    <location>
        <begin position="1"/>
        <end position="176"/>
    </location>
</feature>
<dbReference type="PANTHER" id="PTHR11748">
    <property type="entry name" value="D-LACTATE DEHYDROGENASE"/>
    <property type="match status" value="1"/>
</dbReference>
<evidence type="ECO:0000313" key="5">
    <source>
        <dbReference type="EMBL" id="TQM14606.1"/>
    </source>
</evidence>
<dbReference type="RefSeq" id="WP_246106284.1">
    <property type="nucleotide sequence ID" value="NZ_VFPA01000001.1"/>
</dbReference>
<dbReference type="Pfam" id="PF01565">
    <property type="entry name" value="FAD_binding_4"/>
    <property type="match status" value="1"/>
</dbReference>
<dbReference type="AlphaFoldDB" id="A0A543DZ64"/>
<dbReference type="GO" id="GO:0071949">
    <property type="term" value="F:FAD binding"/>
    <property type="evidence" value="ECO:0007669"/>
    <property type="project" value="InterPro"/>
</dbReference>
<sequence>MNTATTLRPTDLRSLRDAVLDTAGPIGIAGAGTATDWGAPLGPVDHVLDTTGLTGVITHNPGDMTVSVHAGTPLRELQADLAPHGQHVAFDAAHAADGATVGGLVATADAGPAALVFGSMRDLVIGVTVVLADGTVARSGGHVIKNVAGYDLAKLLHGSYGTLGVLAEVVLRLHPVPKRTATLAVPCSLEEAAAHAATVLGGPYEPAALEWTSDGTLLIRVEGTEDALDARLQRLRKALGATPRDSDERHIRRRLGTDESAVRPEAHAADALDAPGPDSHGAEALAPDAADTQPGTRGPVRTGTPDAPDERHSRRLGTDESAVRQSEAWERHASLVRGTPELAVLRIGVRPSRLPGVLADLPASSVTAGLGTGVATVALPPDAVADAHARVHAAGGTSVLRSRPAGSGVPAWGPPPSAIAVLRAVKAELDPQGRLGPGRFDPWM</sequence>
<dbReference type="InterPro" id="IPR016164">
    <property type="entry name" value="FAD-linked_Oxase-like_C"/>
</dbReference>
<dbReference type="Gene3D" id="3.30.465.10">
    <property type="match status" value="1"/>
</dbReference>
<protein>
    <submittedName>
        <fullName evidence="5">Glycolate oxidase FAD binding subunit</fullName>
    </submittedName>
</protein>
<feature type="region of interest" description="Disordered" evidence="3">
    <location>
        <begin position="241"/>
        <end position="326"/>
    </location>
</feature>
<reference evidence="5 6" key="1">
    <citation type="submission" date="2019-06" db="EMBL/GenBank/DDBJ databases">
        <title>Sequencing the genomes of 1000 actinobacteria strains.</title>
        <authorList>
            <person name="Klenk H.-P."/>
        </authorList>
    </citation>
    <scope>NUCLEOTIDE SEQUENCE [LARGE SCALE GENOMIC DNA]</scope>
    <source>
        <strain evidence="5 6">DSM 45301</strain>
    </source>
</reference>
<dbReference type="InterPro" id="IPR016169">
    <property type="entry name" value="FAD-bd_PCMH_sub2"/>
</dbReference>
<dbReference type="PROSITE" id="PS51387">
    <property type="entry name" value="FAD_PCMH"/>
    <property type="match status" value="1"/>
</dbReference>
<evidence type="ECO:0000256" key="1">
    <source>
        <dbReference type="ARBA" id="ARBA00022630"/>
    </source>
</evidence>
<proteinExistence type="predicted"/>
<evidence type="ECO:0000256" key="2">
    <source>
        <dbReference type="ARBA" id="ARBA00022827"/>
    </source>
</evidence>
<keyword evidence="1" id="KW-0285">Flavoprotein</keyword>